<evidence type="ECO:0000313" key="3">
    <source>
        <dbReference type="Proteomes" id="UP000830671"/>
    </source>
</evidence>
<dbReference type="KEGG" id="clup:CLUP02_08007"/>
<dbReference type="EMBL" id="CP019476">
    <property type="protein sequence ID" value="UQC82519.1"/>
    <property type="molecule type" value="Genomic_DNA"/>
</dbReference>
<evidence type="ECO:0000313" key="2">
    <source>
        <dbReference type="EMBL" id="UQC82519.1"/>
    </source>
</evidence>
<keyword evidence="3" id="KW-1185">Reference proteome</keyword>
<organism evidence="2 3">
    <name type="scientific">Colletotrichum lupini</name>
    <dbReference type="NCBI Taxonomy" id="145971"/>
    <lineage>
        <taxon>Eukaryota</taxon>
        <taxon>Fungi</taxon>
        <taxon>Dikarya</taxon>
        <taxon>Ascomycota</taxon>
        <taxon>Pezizomycotina</taxon>
        <taxon>Sordariomycetes</taxon>
        <taxon>Hypocreomycetidae</taxon>
        <taxon>Glomerellales</taxon>
        <taxon>Glomerellaceae</taxon>
        <taxon>Colletotrichum</taxon>
        <taxon>Colletotrichum acutatum species complex</taxon>
    </lineage>
</organism>
<evidence type="ECO:0000256" key="1">
    <source>
        <dbReference type="SAM" id="MobiDB-lite"/>
    </source>
</evidence>
<dbReference type="RefSeq" id="XP_049144142.1">
    <property type="nucleotide sequence ID" value="XM_049286999.1"/>
</dbReference>
<proteinExistence type="predicted"/>
<gene>
    <name evidence="2" type="ORF">CLUP02_08007</name>
</gene>
<feature type="region of interest" description="Disordered" evidence="1">
    <location>
        <begin position="1"/>
        <end position="37"/>
    </location>
</feature>
<reference evidence="2" key="1">
    <citation type="journal article" date="2021" name="Mol. Plant Microbe Interact.">
        <title>Complete Genome Sequence of the Plant-Pathogenic Fungus Colletotrichum lupini.</title>
        <authorList>
            <person name="Baroncelli R."/>
            <person name="Pensec F."/>
            <person name="Da Lio D."/>
            <person name="Boufleur T."/>
            <person name="Vicente I."/>
            <person name="Sarrocco S."/>
            <person name="Picot A."/>
            <person name="Baraldi E."/>
            <person name="Sukno S."/>
            <person name="Thon M."/>
            <person name="Le Floch G."/>
        </authorList>
    </citation>
    <scope>NUCLEOTIDE SEQUENCE</scope>
    <source>
        <strain evidence="2">IMI 504893</strain>
    </source>
</reference>
<protein>
    <submittedName>
        <fullName evidence="2">Uncharacterized protein</fullName>
    </submittedName>
</protein>
<dbReference type="AlphaFoldDB" id="A0A9Q8SS32"/>
<dbReference type="Proteomes" id="UP000830671">
    <property type="component" value="Chromosome 4"/>
</dbReference>
<accession>A0A9Q8SS32</accession>
<sequence length="128" mass="13944">MNKNNTAKRKDLAQPQRRLTGKKKSSGHAHLAFERPAQTLSRAPTLFASSKPWGIGPRPHFLGLGRCASMDGESLYLDYAGLSLFELNRNKLRLHVATSRPAEGSSPALPRYCLLCSISSQATPGKAL</sequence>
<name>A0A9Q8SS32_9PEZI</name>
<dbReference type="GeneID" id="73342009"/>